<feature type="non-terminal residue" evidence="2">
    <location>
        <position position="768"/>
    </location>
</feature>
<dbReference type="GO" id="GO:0005975">
    <property type="term" value="P:carbohydrate metabolic process"/>
    <property type="evidence" value="ECO:0007669"/>
    <property type="project" value="InterPro"/>
</dbReference>
<organism evidence="2 3">
    <name type="scientific">Streptococcus sanguinis SK115</name>
    <dbReference type="NCBI Taxonomy" id="888810"/>
    <lineage>
        <taxon>Bacteria</taxon>
        <taxon>Bacillati</taxon>
        <taxon>Bacillota</taxon>
        <taxon>Bacilli</taxon>
        <taxon>Lactobacillales</taxon>
        <taxon>Streptococcaceae</taxon>
        <taxon>Streptococcus</taxon>
    </lineage>
</organism>
<dbReference type="EMBL" id="AEXW01000002">
    <property type="protein sequence ID" value="EGD32904.1"/>
    <property type="molecule type" value="Genomic_DNA"/>
</dbReference>
<dbReference type="InterPro" id="IPR057929">
    <property type="entry name" value="RamC_N"/>
</dbReference>
<dbReference type="GO" id="GO:0005524">
    <property type="term" value="F:ATP binding"/>
    <property type="evidence" value="ECO:0007669"/>
    <property type="project" value="InterPro"/>
</dbReference>
<dbReference type="RefSeq" id="WP_002906196.1">
    <property type="nucleotide sequence ID" value="NZ_GL872408.1"/>
</dbReference>
<dbReference type="InterPro" id="IPR011009">
    <property type="entry name" value="Kinase-like_dom_sf"/>
</dbReference>
<dbReference type="EC" id="2.7.11.1" evidence="2"/>
<keyword evidence="2" id="KW-0808">Transferase</keyword>
<dbReference type="PANTHER" id="PTHR44167">
    <property type="entry name" value="OVARIAN-SPECIFIC SERINE/THREONINE-PROTEIN KINASE LOK-RELATED"/>
    <property type="match status" value="1"/>
</dbReference>
<reference evidence="2 3" key="1">
    <citation type="submission" date="2011-02" db="EMBL/GenBank/DDBJ databases">
        <authorList>
            <person name="Muzny D."/>
            <person name="Qin X."/>
            <person name="Deng J."/>
            <person name="Jiang H."/>
            <person name="Liu Y."/>
            <person name="Qu J."/>
            <person name="Song X.-Z."/>
            <person name="Zhang L."/>
            <person name="Thornton R."/>
            <person name="Coyle M."/>
            <person name="Francisco L."/>
            <person name="Jackson L."/>
            <person name="Javaid M."/>
            <person name="Korchina V."/>
            <person name="Kovar C."/>
            <person name="Mata R."/>
            <person name="Mathew T."/>
            <person name="Ngo R."/>
            <person name="Nguyen L."/>
            <person name="Nguyen N."/>
            <person name="Okwuonu G."/>
            <person name="Ongeri F."/>
            <person name="Pham C."/>
            <person name="Simmons D."/>
            <person name="Wilczek-Boney K."/>
            <person name="Hale W."/>
            <person name="Jakkamsetti A."/>
            <person name="Pham P."/>
            <person name="Ruth R."/>
            <person name="San Lucas F."/>
            <person name="Warren J."/>
            <person name="Zhang J."/>
            <person name="Zhao Z."/>
            <person name="Zhou C."/>
            <person name="Zhu D."/>
            <person name="Lee S."/>
            <person name="Bess C."/>
            <person name="Blankenburg K."/>
            <person name="Forbes L."/>
            <person name="Fu Q."/>
            <person name="Gubbala S."/>
            <person name="Hirani K."/>
            <person name="Jayaseelan J.C."/>
            <person name="Lara F."/>
            <person name="Munidasa M."/>
            <person name="Palculict T."/>
            <person name="Patil S."/>
            <person name="Pu L.-L."/>
            <person name="Saada N."/>
            <person name="Tang L."/>
            <person name="Weissenberger G."/>
            <person name="Zhu Y."/>
            <person name="Hemphill L."/>
            <person name="Shang Y."/>
            <person name="Youmans B."/>
            <person name="Ayvaz T."/>
            <person name="Ross M."/>
            <person name="Santibanez J."/>
            <person name="Aqrawi P."/>
            <person name="Gross S."/>
            <person name="Joshi V."/>
            <person name="Fowler G."/>
            <person name="Nazareth L."/>
            <person name="Reid J."/>
            <person name="Worley K."/>
            <person name="Petrosino J."/>
            <person name="Highlander S."/>
            <person name="Gibbs R."/>
        </authorList>
    </citation>
    <scope>NUCLEOTIDE SEQUENCE [LARGE SCALE GENOMIC DNA]</scope>
    <source>
        <strain evidence="2 3">SK115</strain>
    </source>
</reference>
<dbReference type="SUPFAM" id="SSF158745">
    <property type="entry name" value="LanC-like"/>
    <property type="match status" value="1"/>
</dbReference>
<evidence type="ECO:0000313" key="3">
    <source>
        <dbReference type="Proteomes" id="UP000003351"/>
    </source>
</evidence>
<evidence type="ECO:0000259" key="1">
    <source>
        <dbReference type="PROSITE" id="PS50011"/>
    </source>
</evidence>
<feature type="domain" description="Protein kinase" evidence="1">
    <location>
        <begin position="226"/>
        <end position="481"/>
    </location>
</feature>
<sequence>MDLRYEMYLTPNCKFYKRSGEANKKKTKLYVKDLPEGWYSKIDKEKHWHYCGPIGIPIPPQGWKIHISSTLENTQKTLDIVSKLLISRNTHFKFVMSTWDLFVKNSKYGDRSASGKFITIYPATIYLFFTLLDELNEVLSGLELGAYILNDNRWFFGNVYFRYGGFLEMRTRDGQSGIIDEYGEIIPDQRIPGYVVPSFVEIPEKIKLMEAEKERESLDASNLDDYNIFEAIHFSNGGGVYKATVMSSGEEVIIKEGRPESGLDSTGKDGFKRLSIEFSALSKLLDIDEVVNVYDFFKAWENVYLIEEVINGIPLQSWIAQNYPFNGSKNKRKDYFYKVLDIAENIKAALQKIHNKRIGIGDLSPSNILINNETLEIKVIDFETAGPIDEEYAPSLATPGFISKHSKTRKQSDWFSFYRMVYSMLVPIAPIQDIDIKNERKIDEWILITFGKEAYDYVVNLKAELPLTKRMYYSNAEDSFQEYDLQTLISKVRAGIMSHIKPQKKQLIPGDIRQYEYSGGLYNVLTGGFGVIMSLIRTGEIPITVKEWAIKYSEDKYLSEVDCGLFSGKAGIACVLFEIGETQRSMRIIDSINISEDETDITLMTGLSGIGLAYLSFYIALHDASFLEKATNIANRIKKIFDSDIDIYSKDPDFFPKGLFDGWSGATLFYNALYRVTRNNKWLNHAELMLNKELESCILDDNGILHVEDEQRLLPYLAGGGVGVAIALLCLEKQTGDTSYLEKFKQIIPLSETLCCYNSGLFRGFAGF</sequence>
<dbReference type="PANTHER" id="PTHR44167:SF24">
    <property type="entry name" value="SERINE_THREONINE-PROTEIN KINASE CHK2"/>
    <property type="match status" value="1"/>
</dbReference>
<accession>F0I645</accession>
<dbReference type="Proteomes" id="UP000003351">
    <property type="component" value="Unassembled WGS sequence"/>
</dbReference>
<evidence type="ECO:0000313" key="2">
    <source>
        <dbReference type="EMBL" id="EGD32904.1"/>
    </source>
</evidence>
<dbReference type="CDD" id="cd04791">
    <property type="entry name" value="LanC_SerThrkinase"/>
    <property type="match status" value="1"/>
</dbReference>
<dbReference type="HOGENOM" id="CLU_014914_0_0_9"/>
<dbReference type="Gene3D" id="1.50.10.10">
    <property type="match status" value="1"/>
</dbReference>
<dbReference type="SUPFAM" id="SSF56112">
    <property type="entry name" value="Protein kinase-like (PK-like)"/>
    <property type="match status" value="1"/>
</dbReference>
<dbReference type="InterPro" id="IPR058053">
    <property type="entry name" value="RamC_C"/>
</dbReference>
<dbReference type="NCBIfam" id="NF038151">
    <property type="entry name" value="lanthi_synth_III"/>
    <property type="match status" value="1"/>
</dbReference>
<dbReference type="InterPro" id="IPR000719">
    <property type="entry name" value="Prot_kinase_dom"/>
</dbReference>
<dbReference type="Pfam" id="PF00069">
    <property type="entry name" value="Pkinase"/>
    <property type="match status" value="1"/>
</dbReference>
<dbReference type="SMART" id="SM00220">
    <property type="entry name" value="S_TKc"/>
    <property type="match status" value="1"/>
</dbReference>
<dbReference type="PROSITE" id="PS50011">
    <property type="entry name" value="PROTEIN_KINASE_DOM"/>
    <property type="match status" value="1"/>
</dbReference>
<keyword evidence="2" id="KW-0418">Kinase</keyword>
<dbReference type="AlphaFoldDB" id="F0I645"/>
<gene>
    <name evidence="2" type="ORF">HMPREF9382_0349</name>
</gene>
<comment type="caution">
    <text evidence="2">The sequence shown here is derived from an EMBL/GenBank/DDBJ whole genome shotgun (WGS) entry which is preliminary data.</text>
</comment>
<protein>
    <submittedName>
        <fullName evidence="2">Serine/threonine protein kinase</fullName>
        <ecNumber evidence="2">2.7.11.1</ecNumber>
    </submittedName>
</protein>
<proteinExistence type="predicted"/>
<dbReference type="InterPro" id="IPR012341">
    <property type="entry name" value="6hp_glycosidase-like_sf"/>
</dbReference>
<dbReference type="InterPro" id="IPR053524">
    <property type="entry name" value="Aerial_hyphae_peptide-synth"/>
</dbReference>
<dbReference type="Gene3D" id="1.10.510.10">
    <property type="entry name" value="Transferase(Phosphotransferase) domain 1"/>
    <property type="match status" value="1"/>
</dbReference>
<dbReference type="GO" id="GO:0004674">
    <property type="term" value="F:protein serine/threonine kinase activity"/>
    <property type="evidence" value="ECO:0007669"/>
    <property type="project" value="UniProtKB-KW"/>
</dbReference>
<dbReference type="Pfam" id="PF25816">
    <property type="entry name" value="RamC_N"/>
    <property type="match status" value="1"/>
</dbReference>
<name>F0I645_STRSA</name>
<keyword evidence="2" id="KW-0723">Serine/threonine-protein kinase</keyword>